<dbReference type="InterPro" id="IPR058130">
    <property type="entry name" value="PEA_transf_C"/>
</dbReference>
<comment type="subcellular location">
    <subcellularLocation>
        <location evidence="1">Cell membrane</location>
        <topology evidence="1">Multi-pass membrane protein</topology>
    </subcellularLocation>
</comment>
<dbReference type="PANTHER" id="PTHR30443">
    <property type="entry name" value="INNER MEMBRANE PROTEIN"/>
    <property type="match status" value="1"/>
</dbReference>
<evidence type="ECO:0000256" key="5">
    <source>
        <dbReference type="ARBA" id="ARBA00022989"/>
    </source>
</evidence>
<evidence type="ECO:0000256" key="7">
    <source>
        <dbReference type="SAM" id="Phobius"/>
    </source>
</evidence>
<evidence type="ECO:0000313" key="10">
    <source>
        <dbReference type="Proteomes" id="UP000184404"/>
    </source>
</evidence>
<feature type="transmembrane region" description="Helical" evidence="7">
    <location>
        <begin position="100"/>
        <end position="118"/>
    </location>
</feature>
<accession>A0A1M4XJS3</accession>
<name>A0A1M4XJS3_9FIRM</name>
<dbReference type="PANTHER" id="PTHR30443:SF2">
    <property type="entry name" value="PHOSPHOETHANOLAMINE TRANSFERASE EPTC"/>
    <property type="match status" value="1"/>
</dbReference>
<organism evidence="9 10">
    <name type="scientific">Schwartzia succinivorans DSM 10502</name>
    <dbReference type="NCBI Taxonomy" id="1123243"/>
    <lineage>
        <taxon>Bacteria</taxon>
        <taxon>Bacillati</taxon>
        <taxon>Bacillota</taxon>
        <taxon>Negativicutes</taxon>
        <taxon>Selenomonadales</taxon>
        <taxon>Selenomonadaceae</taxon>
        <taxon>Schwartzia</taxon>
    </lineage>
</organism>
<proteinExistence type="predicted"/>
<dbReference type="GO" id="GO:0005886">
    <property type="term" value="C:plasma membrane"/>
    <property type="evidence" value="ECO:0007669"/>
    <property type="project" value="UniProtKB-SubCell"/>
</dbReference>
<keyword evidence="2" id="KW-1003">Cell membrane</keyword>
<dbReference type="SUPFAM" id="SSF53649">
    <property type="entry name" value="Alkaline phosphatase-like"/>
    <property type="match status" value="1"/>
</dbReference>
<keyword evidence="3 9" id="KW-0808">Transferase</keyword>
<evidence type="ECO:0000256" key="1">
    <source>
        <dbReference type="ARBA" id="ARBA00004651"/>
    </source>
</evidence>
<gene>
    <name evidence="9" type="ORF">SAMN02745190_01503</name>
</gene>
<keyword evidence="5 7" id="KW-1133">Transmembrane helix</keyword>
<reference evidence="9 10" key="1">
    <citation type="submission" date="2016-11" db="EMBL/GenBank/DDBJ databases">
        <authorList>
            <person name="Jaros S."/>
            <person name="Januszkiewicz K."/>
            <person name="Wedrychowicz H."/>
        </authorList>
    </citation>
    <scope>NUCLEOTIDE SEQUENCE [LARGE SCALE GENOMIC DNA]</scope>
    <source>
        <strain evidence="9 10">DSM 10502</strain>
    </source>
</reference>
<feature type="transmembrane region" description="Helical" evidence="7">
    <location>
        <begin position="69"/>
        <end position="88"/>
    </location>
</feature>
<feature type="transmembrane region" description="Helical" evidence="7">
    <location>
        <begin position="217"/>
        <end position="234"/>
    </location>
</feature>
<feature type="domain" description="Sulfatase N-terminal" evidence="8">
    <location>
        <begin position="281"/>
        <end position="531"/>
    </location>
</feature>
<keyword evidence="10" id="KW-1185">Reference proteome</keyword>
<evidence type="ECO:0000256" key="6">
    <source>
        <dbReference type="ARBA" id="ARBA00023136"/>
    </source>
</evidence>
<dbReference type="CDD" id="cd16017">
    <property type="entry name" value="LptA"/>
    <property type="match status" value="1"/>
</dbReference>
<dbReference type="InterPro" id="IPR017850">
    <property type="entry name" value="Alkaline_phosphatase_core_sf"/>
</dbReference>
<dbReference type="Proteomes" id="UP000184404">
    <property type="component" value="Unassembled WGS sequence"/>
</dbReference>
<evidence type="ECO:0000256" key="4">
    <source>
        <dbReference type="ARBA" id="ARBA00022692"/>
    </source>
</evidence>
<evidence type="ECO:0000256" key="3">
    <source>
        <dbReference type="ARBA" id="ARBA00022679"/>
    </source>
</evidence>
<dbReference type="STRING" id="1123243.SAMN02745190_01503"/>
<dbReference type="RefSeq" id="WP_072935602.1">
    <property type="nucleotide sequence ID" value="NZ_FQUG01000005.1"/>
</dbReference>
<evidence type="ECO:0000259" key="8">
    <source>
        <dbReference type="Pfam" id="PF00884"/>
    </source>
</evidence>
<dbReference type="AlphaFoldDB" id="A0A1M4XJS3"/>
<sequence length="588" mass="67414">MSRIIKKEYLLHSLLALALMNLVFWTTKSEISEVGIELFLRKSAVCAIVVYVMQCLVKRPFFSRRWTAPLLFMGWWYLFAFVKCFVFSSGHSDLYENEIFIGTYGAAALIGLHCFCAAKESRAALFLVSLFEWLLCIPPVVTYVHQMIYGRPVVFEEMRAVYNTSYRETYEWFITYVGPVNMLVMAAVLALTMYLIQYAGRFAFKDTVEPMTAGRKCIILLAALGALYYPADLLQRTDCTGYFAKAVEYSLEVKNYSKTIADRYENIKLTNPAEVGGTPHTVIMVIGESSGRDYMRAYNNDVPYDNTPWLSQCKNDSSFIVFNNAYACYSLTQQVLENALTERSYYNNKAFLESMNILDIAKKKGYKTYWITNLGGINSASSFALVASRADVVKAQAAPYDESMLDYMKEVVDPNTNNFIVLHGNGSHAAYKSRYPEDREVFKEHTVEAEYSNSLRYVDDFLKKVYEYGKDNLNLQVMLYYPDHGENLKTGHGPSDLSFDKVRIAMLMYFGEDYRKRNPERIKRLVSRRDTFFTNDMMYNTVSGILNAESNFYDGAEDLSGAGYKFTLDDLWTFANEVKVAEDPFLKH</sequence>
<dbReference type="GO" id="GO:0016776">
    <property type="term" value="F:phosphotransferase activity, phosphate group as acceptor"/>
    <property type="evidence" value="ECO:0007669"/>
    <property type="project" value="TreeGrafter"/>
</dbReference>
<keyword evidence="6 7" id="KW-0472">Membrane</keyword>
<dbReference type="Gene3D" id="3.40.720.10">
    <property type="entry name" value="Alkaline Phosphatase, subunit A"/>
    <property type="match status" value="1"/>
</dbReference>
<protein>
    <submittedName>
        <fullName evidence="9">Heptose-I-phosphate ethanolaminephosphotransferase</fullName>
    </submittedName>
</protein>
<dbReference type="OrthoDB" id="9786870at2"/>
<dbReference type="InterPro" id="IPR000917">
    <property type="entry name" value="Sulfatase_N"/>
</dbReference>
<feature type="transmembrane region" description="Helical" evidence="7">
    <location>
        <begin position="125"/>
        <end position="145"/>
    </location>
</feature>
<dbReference type="GO" id="GO:0009244">
    <property type="term" value="P:lipopolysaccharide core region biosynthetic process"/>
    <property type="evidence" value="ECO:0007669"/>
    <property type="project" value="TreeGrafter"/>
</dbReference>
<dbReference type="InterPro" id="IPR040423">
    <property type="entry name" value="PEA_transferase"/>
</dbReference>
<evidence type="ECO:0000313" key="9">
    <source>
        <dbReference type="EMBL" id="SHE93442.1"/>
    </source>
</evidence>
<evidence type="ECO:0000256" key="2">
    <source>
        <dbReference type="ARBA" id="ARBA00022475"/>
    </source>
</evidence>
<dbReference type="EMBL" id="FQUG01000005">
    <property type="protein sequence ID" value="SHE93442.1"/>
    <property type="molecule type" value="Genomic_DNA"/>
</dbReference>
<feature type="transmembrane region" description="Helical" evidence="7">
    <location>
        <begin position="173"/>
        <end position="196"/>
    </location>
</feature>
<dbReference type="Pfam" id="PF00884">
    <property type="entry name" value="Sulfatase"/>
    <property type="match status" value="1"/>
</dbReference>
<keyword evidence="4 7" id="KW-0812">Transmembrane</keyword>